<keyword evidence="2" id="KW-1185">Reference proteome</keyword>
<dbReference type="GO" id="GO:0004803">
    <property type="term" value="F:transposase activity"/>
    <property type="evidence" value="ECO:0007669"/>
    <property type="project" value="InterPro"/>
</dbReference>
<dbReference type="NCBIfam" id="NF047595">
    <property type="entry name" value="IS66_ISRel24_TnpA"/>
    <property type="match status" value="1"/>
</dbReference>
<proteinExistence type="predicted"/>
<dbReference type="Pfam" id="PF01527">
    <property type="entry name" value="HTH_Tnp_1"/>
    <property type="match status" value="1"/>
</dbReference>
<organism evidence="1 2">
    <name type="scientific">Denitratisoma oestradiolicum</name>
    <dbReference type="NCBI Taxonomy" id="311182"/>
    <lineage>
        <taxon>Bacteria</taxon>
        <taxon>Pseudomonadati</taxon>
        <taxon>Pseudomonadota</taxon>
        <taxon>Betaproteobacteria</taxon>
        <taxon>Nitrosomonadales</taxon>
        <taxon>Sterolibacteriaceae</taxon>
        <taxon>Denitratisoma</taxon>
    </lineage>
</organism>
<dbReference type="RefSeq" id="WP_145772008.1">
    <property type="nucleotide sequence ID" value="NZ_NCXS01000023.1"/>
</dbReference>
<dbReference type="NCBIfam" id="NF047593">
    <property type="entry name" value="IS66_ISAeme5_TnpA"/>
    <property type="match status" value="1"/>
</dbReference>
<dbReference type="InterPro" id="IPR002514">
    <property type="entry name" value="Transposase_8"/>
</dbReference>
<dbReference type="GO" id="GO:0006313">
    <property type="term" value="P:DNA transposition"/>
    <property type="evidence" value="ECO:0007669"/>
    <property type="project" value="InterPro"/>
</dbReference>
<dbReference type="Proteomes" id="UP000515733">
    <property type="component" value="Chromosome"/>
</dbReference>
<evidence type="ECO:0000313" key="1">
    <source>
        <dbReference type="EMBL" id="CAB1369567.1"/>
    </source>
</evidence>
<dbReference type="SUPFAM" id="SSF46689">
    <property type="entry name" value="Homeodomain-like"/>
    <property type="match status" value="1"/>
</dbReference>
<accession>A0A6S6XYV7</accession>
<protein>
    <submittedName>
        <fullName evidence="1">Transposase</fullName>
    </submittedName>
</protein>
<reference evidence="1 2" key="1">
    <citation type="submission" date="2020-03" db="EMBL/GenBank/DDBJ databases">
        <authorList>
            <consortium name="Genoscope - CEA"/>
            <person name="William W."/>
        </authorList>
    </citation>
    <scope>NUCLEOTIDE SEQUENCE [LARGE SCALE GENOMIC DNA]</scope>
    <source>
        <strain evidence="2">DSM 16959</strain>
    </source>
</reference>
<dbReference type="OrthoDB" id="9800877at2"/>
<dbReference type="KEGG" id="doe:DENOEST_2402"/>
<evidence type="ECO:0000313" key="2">
    <source>
        <dbReference type="Proteomes" id="UP000515733"/>
    </source>
</evidence>
<dbReference type="GO" id="GO:0003677">
    <property type="term" value="F:DNA binding"/>
    <property type="evidence" value="ECO:0007669"/>
    <property type="project" value="InterPro"/>
</dbReference>
<gene>
    <name evidence="1" type="ORF">DENOEST_2402</name>
</gene>
<sequence length="136" mass="14633">MTENTTELSRPLVVGRKQDGRNCYDPEAKRDLVEVCLQPGISVARLAMQHGVNANLLRTWIGRYRKKHESAGAILAQPSAFIPVVGAKVAAPQGGGGLWATLPNGVRLDLSGLTEHELPQLLTWLSRLPCSGSPQG</sequence>
<dbReference type="EMBL" id="LR778301">
    <property type="protein sequence ID" value="CAB1369567.1"/>
    <property type="molecule type" value="Genomic_DNA"/>
</dbReference>
<dbReference type="InterPro" id="IPR009057">
    <property type="entry name" value="Homeodomain-like_sf"/>
</dbReference>
<name>A0A6S6XYV7_9PROT</name>
<dbReference type="AlphaFoldDB" id="A0A6S6XYV7"/>